<feature type="compositionally biased region" description="Basic and acidic residues" evidence="1">
    <location>
        <begin position="922"/>
        <end position="933"/>
    </location>
</feature>
<name>A0A9Q8V8G1_9HYPO</name>
<dbReference type="KEGG" id="ptkz:JDV02_002269"/>
<feature type="region of interest" description="Disordered" evidence="1">
    <location>
        <begin position="1276"/>
        <end position="1300"/>
    </location>
</feature>
<feature type="region of interest" description="Disordered" evidence="1">
    <location>
        <begin position="445"/>
        <end position="1018"/>
    </location>
</feature>
<feature type="compositionally biased region" description="Basic and acidic residues" evidence="1">
    <location>
        <begin position="1169"/>
        <end position="1188"/>
    </location>
</feature>
<dbReference type="InterPro" id="IPR009072">
    <property type="entry name" value="Histone-fold"/>
</dbReference>
<accession>A0A9Q8V8G1</accession>
<feature type="compositionally biased region" description="Acidic residues" evidence="1">
    <location>
        <begin position="521"/>
        <end position="530"/>
    </location>
</feature>
<sequence length="1300" mass="140468">MAMISPTTDATASRPASTIASPRHVRSRTQSISSDRPSTIGFSLGLTAPPVFVSPEPAFIAGSAASQIVTNDHDGHADSWYDQNGVEPPSETALVTPAALQLVNGFLDQLLFNFLQVSKSTNLSALRPAVSEILKPKLAKDTISNADEELREYLGGSDEEDFTAPANPRNWDAELVWKRTRLRCMVYSSLGDMEEEDEDIYMEQENLEIGAHEPTSDVVSPAVAIFLTSVLEYMGELTLTVAGQAAYQRVRANIVKGIKNGTRSASDVADRIVVCEMDMERVALDRTLGRLWRGWKKRVRSPDTAVRPASRGSNSHSKQDIGSPERLAFRSALSDATGDQRRPQDRPDDTIVEDVHPADIPLPMGDHDVDEIEVPGLAPNSDDEDEPSPDEKPVRRRPKSLSITPFIIANGLPTPTTSQPHTPVITAARKRSTSLPTPVAATFHASRQAKKASNITKTPCTEGKEETQGETCTGDNEASSSGDGYADTRANILSKPGDTVKVQKATLSNRPAAVESRDCDSSDYEDAEEVAFEKAEIVTSSRVSINGSSSSSASESGKTSPTKRPSSVHSARIVDVPRPRSPSHSRATSLDMTERNRAASLSSAASRTRPPSSQDERKPKYEGQPPTHAEHMSQSLVEKKSPRQVEVAIPESEEDSGRLKPSESPESIGRAISPPGPAVPDVLGSQSRRDYVAPSAFGKKPPSFASNRDHPPPSLKVSTSRIVSSGPFIDETIPEIPQKSPVQASWQSPKAESRGMHSMERYRTKETDDDLSLPMQSNVAPRQIHTSASSASSGTSRLKPVRTSEDSSSRAESVARNFEQLIQSNQTITYTLTPENMRDIDSKRSIDSPVVTKFSRRSDDVRGQSSPRTPTIPDIPRSPVTQQPKTPTSPRAVEGKGSRPPGPLSRSPPGVAVSTGRVGSPKAREARVPRESISDFAEFIKSTGPAGDRSSVRKPSVPTPSGPVINTMPARQVSAASTRGRHQPREAAVDTRNDNSDLIDFIRQGPPIATSGHRIPRHVAPFRTTMDSDQMSGAIGGKAVDATIPEIRYSQASTSVTDNSMPSMQSSINSSSALLRNKVAPGPGMGVDDQGMMPQRKQRRVRDPYSIDFSDDENDEAIVTTKPPARKEESLAEFLRNYDPPPEPPSSPPRLPKKKASAPSLIGRFTRGGNKDKDVGANKSSLKPESRSLHSRSSSGKGGHIPLQVNMPSGYDKYGASDGVPGRPRMTSTASAGRVPRKKFEPREAVSTRRTETSELAAFLRDSAPPDAGLDTRLARASSHREESNGFAKMFGRKKKIGVS</sequence>
<feature type="compositionally biased region" description="Low complexity" evidence="1">
    <location>
        <begin position="786"/>
        <end position="796"/>
    </location>
</feature>
<dbReference type="Gene3D" id="1.10.20.10">
    <property type="entry name" value="Histone, subunit A"/>
    <property type="match status" value="1"/>
</dbReference>
<feature type="compositionally biased region" description="Basic and acidic residues" evidence="1">
    <location>
        <begin position="338"/>
        <end position="357"/>
    </location>
</feature>
<keyword evidence="3" id="KW-1185">Reference proteome</keyword>
<feature type="region of interest" description="Disordered" evidence="1">
    <location>
        <begin position="1082"/>
        <end position="1252"/>
    </location>
</feature>
<dbReference type="EMBL" id="CP086355">
    <property type="protein sequence ID" value="UNI15767.1"/>
    <property type="molecule type" value="Genomic_DNA"/>
</dbReference>
<feature type="compositionally biased region" description="Pro residues" evidence="1">
    <location>
        <begin position="1139"/>
        <end position="1150"/>
    </location>
</feature>
<feature type="compositionally biased region" description="Polar residues" evidence="1">
    <location>
        <begin position="469"/>
        <end position="482"/>
    </location>
</feature>
<reference evidence="2" key="1">
    <citation type="submission" date="2021-11" db="EMBL/GenBank/DDBJ databases">
        <title>Purpureocillium_takamizusanense_genome.</title>
        <authorList>
            <person name="Nguyen N.-H."/>
        </authorList>
    </citation>
    <scope>NUCLEOTIDE SEQUENCE</scope>
    <source>
        <strain evidence="2">PT3</strain>
    </source>
</reference>
<proteinExistence type="predicted"/>
<feature type="compositionally biased region" description="Low complexity" evidence="1">
    <location>
        <begin position="540"/>
        <end position="560"/>
    </location>
</feature>
<feature type="compositionally biased region" description="Polar residues" evidence="1">
    <location>
        <begin position="740"/>
        <end position="750"/>
    </location>
</feature>
<dbReference type="RefSeq" id="XP_047839248.1">
    <property type="nucleotide sequence ID" value="XM_047983278.1"/>
</dbReference>
<dbReference type="OrthoDB" id="5382203at2759"/>
<feature type="compositionally biased region" description="Basic and acidic residues" evidence="1">
    <location>
        <begin position="751"/>
        <end position="766"/>
    </location>
</feature>
<feature type="compositionally biased region" description="Polar residues" evidence="1">
    <location>
        <begin position="1"/>
        <end position="20"/>
    </location>
</feature>
<feature type="compositionally biased region" description="Low complexity" evidence="1">
    <location>
        <begin position="598"/>
        <end position="613"/>
    </location>
</feature>
<protein>
    <recommendedName>
        <fullName evidence="4">Flo11</fullName>
    </recommendedName>
</protein>
<feature type="region of interest" description="Disordered" evidence="1">
    <location>
        <begin position="1"/>
        <end position="36"/>
    </location>
</feature>
<feature type="compositionally biased region" description="Basic and acidic residues" evidence="1">
    <location>
        <begin position="983"/>
        <end position="995"/>
    </location>
</feature>
<evidence type="ECO:0000313" key="3">
    <source>
        <dbReference type="Proteomes" id="UP000829364"/>
    </source>
</evidence>
<feature type="compositionally biased region" description="Polar residues" evidence="1">
    <location>
        <begin position="582"/>
        <end position="591"/>
    </location>
</feature>
<dbReference type="GeneID" id="72064230"/>
<feature type="compositionally biased region" description="Polar residues" evidence="1">
    <location>
        <begin position="879"/>
        <end position="889"/>
    </location>
</feature>
<evidence type="ECO:0000256" key="1">
    <source>
        <dbReference type="SAM" id="MobiDB-lite"/>
    </source>
</evidence>
<feature type="compositionally biased region" description="Basic and acidic residues" evidence="1">
    <location>
        <begin position="836"/>
        <end position="846"/>
    </location>
</feature>
<feature type="compositionally biased region" description="Basic residues" evidence="1">
    <location>
        <begin position="1291"/>
        <end position="1300"/>
    </location>
</feature>
<organism evidence="2 3">
    <name type="scientific">Purpureocillium takamizusanense</name>
    <dbReference type="NCBI Taxonomy" id="2060973"/>
    <lineage>
        <taxon>Eukaryota</taxon>
        <taxon>Fungi</taxon>
        <taxon>Dikarya</taxon>
        <taxon>Ascomycota</taxon>
        <taxon>Pezizomycotina</taxon>
        <taxon>Sordariomycetes</taxon>
        <taxon>Hypocreomycetidae</taxon>
        <taxon>Hypocreales</taxon>
        <taxon>Ophiocordycipitaceae</taxon>
        <taxon>Purpureocillium</taxon>
    </lineage>
</organism>
<feature type="region of interest" description="Disordered" evidence="1">
    <location>
        <begin position="302"/>
        <end position="402"/>
    </location>
</feature>
<feature type="compositionally biased region" description="Basic and acidic residues" evidence="1">
    <location>
        <begin position="1238"/>
        <end position="1252"/>
    </location>
</feature>
<gene>
    <name evidence="2" type="ORF">JDV02_002269</name>
</gene>
<evidence type="ECO:0008006" key="4">
    <source>
        <dbReference type="Google" id="ProtNLM"/>
    </source>
</evidence>
<dbReference type="Proteomes" id="UP000829364">
    <property type="component" value="Chromosome 2"/>
</dbReference>
<evidence type="ECO:0000313" key="2">
    <source>
        <dbReference type="EMBL" id="UNI15767.1"/>
    </source>
</evidence>
<feature type="compositionally biased region" description="Polar residues" evidence="1">
    <location>
        <begin position="820"/>
        <end position="834"/>
    </location>
</feature>
<dbReference type="GO" id="GO:0046982">
    <property type="term" value="F:protein heterodimerization activity"/>
    <property type="evidence" value="ECO:0007669"/>
    <property type="project" value="InterPro"/>
</dbReference>